<name>A0A6G1GD51_9PEZI</name>
<reference evidence="17" key="3">
    <citation type="submission" date="2025-04" db="UniProtKB">
        <authorList>
            <consortium name="RefSeq"/>
        </authorList>
    </citation>
    <scope>IDENTIFICATION</scope>
    <source>
        <strain evidence="17">CBS 781.70</strain>
    </source>
</reference>
<dbReference type="OrthoDB" id="419768at2759"/>
<evidence type="ECO:0000256" key="12">
    <source>
        <dbReference type="SAM" id="Phobius"/>
    </source>
</evidence>
<keyword evidence="7 12" id="KW-1133">Transmembrane helix</keyword>
<feature type="region of interest" description="Disordered" evidence="11">
    <location>
        <begin position="409"/>
        <end position="439"/>
    </location>
</feature>
<feature type="region of interest" description="Disordered" evidence="11">
    <location>
        <begin position="751"/>
        <end position="778"/>
    </location>
</feature>
<protein>
    <recommendedName>
        <fullName evidence="18">Meiotically up-regulated gene 190 protein</fullName>
    </recommendedName>
</protein>
<keyword evidence="10 12" id="KW-0472">Membrane</keyword>
<dbReference type="InterPro" id="IPR057349">
    <property type="entry name" value="C2_Mug190_3rd"/>
</dbReference>
<dbReference type="CDD" id="cd04041">
    <property type="entry name" value="C2A_fungal"/>
    <property type="match status" value="1"/>
</dbReference>
<keyword evidence="16" id="KW-1185">Reference proteome</keyword>
<dbReference type="Pfam" id="PF25331">
    <property type="entry name" value="C2_Mug190_3rd"/>
    <property type="match status" value="1"/>
</dbReference>
<feature type="compositionally biased region" description="Basic and acidic residues" evidence="11">
    <location>
        <begin position="419"/>
        <end position="432"/>
    </location>
</feature>
<evidence type="ECO:0000313" key="16">
    <source>
        <dbReference type="Proteomes" id="UP000504638"/>
    </source>
</evidence>
<sequence length="1213" mass="136368">MEGVEDTRHTQRNYLGPYTPKNPIPTIQHYQEVKQQRRKNAQLSRDDTGAGASEDLQEENQDPTYDLGREELDGPYKSRNLNIVNASASSQGSKEERDANGVDKEQNGGLDRVKEGQGEESRPQGESETMEDTSEMILGAQDPKQRRKAMKKRRDEGAERQVTDPVTHLPVQVHDFTGKDLKSTPRNNEVLNLKHESTTSLSGLDEDRLEDDRRVAQDGVMQMLKLFPPPQFDQAKENFARQSRNLFIWVSTGVALVTLCLFLVATLFNVSEPFGRTSWKGVAIRTILSTVLIAIPAVGSIFFLSGVLERKARGIWDSEVWEAERQEGKMIANSMKIPESAQWLNSLIASVWPLINPDLFTSLADRLEDVMQASLPKTVRMVSVEDLGQGSESIRILGVRWLPSGAATESVTSEGKVQSSEESKEEHGKEAEDQGAETMEAEEGDFINLELGFSYRARAEWKGLKNRSKQAHLYLAFYLPGNIKFPVWVELRGIVGIMRVRLQLTPDPPFFSLATITFLGQPKVDLSCVPLMKKGLNIMDLPLISNFVQSAVDAATAEYVAPKSLTLDLKDMIVGDDFKKDTSARGVMVIRIIRAFDFKQGDAGFGPFKEGSSDAYISVGWAKFGKPLWSTRVIQTDMEPWWDETAYVLVTPEELNVNESLRIQLWDSDRLTADDDLGRIELDLKTLMRDHQTSGKMCDRSDGFRALKKGHSMPGKLEWSIGYYSKTRLLDSQIAQQDDDTDIKSMKQLEEKVEAESKGKLQEAKRNEKSEFEQQKAQDMKAMQDDMIGNVPPPEEYPSGILSIQIHQITNLELEATNKNQTAAKESRSDETEEGDDLPSGYCTIILNHSKIFRTRTKPKNSKPFFNAGCERFIRNWKTTELHVSVRDSRVHEDDALMGVVYLPLAHILKRRSQVSEFFPLAGGVGFGRIRISLVFRSVQLQSPRQMLGWDYVTCDISSGVKVIDGCEGLENCKIKFRTNAGKGKMKPSGQVEDKHSWETRKKSPIMLAVRKRYSTALLIKFQLSSTFADKTPAFAVLWLKDVADEEDQSFQLSVWKGDVERAIKCSMPEYGQRVGTIEMHMKLWSGLSGCHAGLASNNPNLEDIMEVLDCTNASDDVSDTGPELDANDSSDSDSDSEGDEESLSNSGSRGPIREAKEYRNNAKDLHRKHKGMMQWKGPRTLQWLKHKAEHGGQRVEGLFKHHDRNSGFETEV</sequence>
<dbReference type="Pfam" id="PF25669">
    <property type="entry name" value="SMP_MUG190-like"/>
    <property type="match status" value="1"/>
</dbReference>
<evidence type="ECO:0000313" key="17">
    <source>
        <dbReference type="RefSeq" id="XP_033537467.1"/>
    </source>
</evidence>
<feature type="compositionally biased region" description="Basic and acidic residues" evidence="11">
    <location>
        <begin position="1190"/>
        <end position="1207"/>
    </location>
</feature>
<dbReference type="Proteomes" id="UP000504638">
    <property type="component" value="Unplaced"/>
</dbReference>
<dbReference type="InterPro" id="IPR037765">
    <property type="entry name" value="C2B_Tricalbin"/>
</dbReference>
<dbReference type="InterPro" id="IPR000008">
    <property type="entry name" value="C2_dom"/>
</dbReference>
<dbReference type="SMART" id="SM00239">
    <property type="entry name" value="C2"/>
    <property type="match status" value="2"/>
</dbReference>
<feature type="region of interest" description="Disordered" evidence="11">
    <location>
        <begin position="1"/>
        <end position="162"/>
    </location>
</feature>
<evidence type="ECO:0000256" key="10">
    <source>
        <dbReference type="ARBA" id="ARBA00023136"/>
    </source>
</evidence>
<evidence type="ECO:0000256" key="5">
    <source>
        <dbReference type="ARBA" id="ARBA00022737"/>
    </source>
</evidence>
<feature type="compositionally biased region" description="Polar residues" evidence="11">
    <location>
        <begin position="409"/>
        <end position="418"/>
    </location>
</feature>
<feature type="compositionally biased region" description="Basic and acidic residues" evidence="11">
    <location>
        <begin position="67"/>
        <end position="76"/>
    </location>
</feature>
<evidence type="ECO:0000256" key="7">
    <source>
        <dbReference type="ARBA" id="ARBA00022989"/>
    </source>
</evidence>
<proteinExistence type="predicted"/>
<keyword evidence="4 12" id="KW-0812">Transmembrane</keyword>
<keyword evidence="2" id="KW-0813">Transport</keyword>
<evidence type="ECO:0000256" key="3">
    <source>
        <dbReference type="ARBA" id="ARBA00022553"/>
    </source>
</evidence>
<gene>
    <name evidence="15 17" type="ORF">P152DRAFT_464558</name>
</gene>
<dbReference type="CDD" id="cd04052">
    <property type="entry name" value="C2B_Tricalbin-like"/>
    <property type="match status" value="1"/>
</dbReference>
<keyword evidence="5" id="KW-0677">Repeat</keyword>
<dbReference type="PANTHER" id="PTHR47348">
    <property type="entry name" value="MEIOTICALLY UP-REGULATED GENE 190 PROTEIN"/>
    <property type="match status" value="1"/>
</dbReference>
<dbReference type="PANTHER" id="PTHR47348:SF2">
    <property type="entry name" value="MEIOTICALLY UP-REGULATED 190 PROTEIN"/>
    <property type="match status" value="1"/>
</dbReference>
<feature type="compositionally biased region" description="Basic and acidic residues" evidence="11">
    <location>
        <begin position="153"/>
        <end position="162"/>
    </location>
</feature>
<keyword evidence="6" id="KW-0256">Endoplasmic reticulum</keyword>
<organism evidence="15">
    <name type="scientific">Eremomyces bilateralis CBS 781.70</name>
    <dbReference type="NCBI Taxonomy" id="1392243"/>
    <lineage>
        <taxon>Eukaryota</taxon>
        <taxon>Fungi</taxon>
        <taxon>Dikarya</taxon>
        <taxon>Ascomycota</taxon>
        <taxon>Pezizomycotina</taxon>
        <taxon>Dothideomycetes</taxon>
        <taxon>Dothideomycetes incertae sedis</taxon>
        <taxon>Eremomycetales</taxon>
        <taxon>Eremomycetaceae</taxon>
        <taxon>Eremomyces</taxon>
    </lineage>
</organism>
<dbReference type="SUPFAM" id="SSF49562">
    <property type="entry name" value="C2 domain (Calcium/lipid-binding domain, CaLB)"/>
    <property type="match status" value="2"/>
</dbReference>
<feature type="compositionally biased region" description="Polar residues" evidence="11">
    <location>
        <begin position="79"/>
        <end position="92"/>
    </location>
</feature>
<dbReference type="GO" id="GO:0061817">
    <property type="term" value="P:endoplasmic reticulum-plasma membrane tethering"/>
    <property type="evidence" value="ECO:0007669"/>
    <property type="project" value="InterPro"/>
</dbReference>
<accession>A0A6G1GD51</accession>
<feature type="domain" description="C2" evidence="13">
    <location>
        <begin position="783"/>
        <end position="919"/>
    </location>
</feature>
<evidence type="ECO:0000256" key="9">
    <source>
        <dbReference type="ARBA" id="ARBA00023121"/>
    </source>
</evidence>
<feature type="region of interest" description="Disordered" evidence="11">
    <location>
        <begin position="1113"/>
        <end position="1161"/>
    </location>
</feature>
<evidence type="ECO:0000256" key="8">
    <source>
        <dbReference type="ARBA" id="ARBA00023055"/>
    </source>
</evidence>
<feature type="transmembrane region" description="Helical" evidence="12">
    <location>
        <begin position="246"/>
        <end position="270"/>
    </location>
</feature>
<reference evidence="15 17" key="1">
    <citation type="submission" date="2020-01" db="EMBL/GenBank/DDBJ databases">
        <authorList>
            <consortium name="DOE Joint Genome Institute"/>
            <person name="Haridas S."/>
            <person name="Albert R."/>
            <person name="Binder M."/>
            <person name="Bloem J."/>
            <person name="Labutti K."/>
            <person name="Salamov A."/>
            <person name="Andreopoulos B."/>
            <person name="Baker S.E."/>
            <person name="Barry K."/>
            <person name="Bills G."/>
            <person name="Bluhm B.H."/>
            <person name="Cannon C."/>
            <person name="Castanera R."/>
            <person name="Culley D.E."/>
            <person name="Daum C."/>
            <person name="Ezra D."/>
            <person name="Gonzalez J.B."/>
            <person name="Henrissat B."/>
            <person name="Kuo A."/>
            <person name="Liang C."/>
            <person name="Lipzen A."/>
            <person name="Lutzoni F."/>
            <person name="Magnuson J."/>
            <person name="Mondo S."/>
            <person name="Nolan M."/>
            <person name="Ohm R."/>
            <person name="Pangilinan J."/>
            <person name="Park H.-J."/>
            <person name="Ramirez L."/>
            <person name="Alfaro M."/>
            <person name="Sun H."/>
            <person name="Tritt A."/>
            <person name="Yoshinaga Y."/>
            <person name="Zwiers L.-H."/>
            <person name="Turgeon B.G."/>
            <person name="Goodwin S.B."/>
            <person name="Spatafora J.W."/>
            <person name="Crous P.W."/>
            <person name="Grigoriev I.V."/>
        </authorList>
    </citation>
    <scope>NUCLEOTIDE SEQUENCE</scope>
    <source>
        <strain evidence="15 17">CBS 781.70</strain>
    </source>
</reference>
<dbReference type="PROSITE" id="PS51847">
    <property type="entry name" value="SMP"/>
    <property type="match status" value="1"/>
</dbReference>
<feature type="compositionally biased region" description="Acidic residues" evidence="11">
    <location>
        <begin position="1126"/>
        <end position="1143"/>
    </location>
</feature>
<dbReference type="GO" id="GO:0008289">
    <property type="term" value="F:lipid binding"/>
    <property type="evidence" value="ECO:0007669"/>
    <property type="project" value="UniProtKB-KW"/>
</dbReference>
<dbReference type="InterPro" id="IPR035892">
    <property type="entry name" value="C2_domain_sf"/>
</dbReference>
<dbReference type="GO" id="GO:0005789">
    <property type="term" value="C:endoplasmic reticulum membrane"/>
    <property type="evidence" value="ECO:0007669"/>
    <property type="project" value="UniProtKB-SubCell"/>
</dbReference>
<keyword evidence="3" id="KW-0597">Phosphoprotein</keyword>
<dbReference type="Gene3D" id="2.60.40.150">
    <property type="entry name" value="C2 domain"/>
    <property type="match status" value="2"/>
</dbReference>
<feature type="region of interest" description="Disordered" evidence="11">
    <location>
        <begin position="1187"/>
        <end position="1213"/>
    </location>
</feature>
<dbReference type="InterPro" id="IPR037767">
    <property type="entry name" value="C2A_Mug190-like"/>
</dbReference>
<reference evidence="17" key="2">
    <citation type="submission" date="2020-04" db="EMBL/GenBank/DDBJ databases">
        <authorList>
            <consortium name="NCBI Genome Project"/>
        </authorList>
    </citation>
    <scope>NUCLEOTIDE SEQUENCE</scope>
    <source>
        <strain evidence="17">CBS 781.70</strain>
    </source>
</reference>
<evidence type="ECO:0000259" key="13">
    <source>
        <dbReference type="PROSITE" id="PS50004"/>
    </source>
</evidence>
<evidence type="ECO:0000256" key="4">
    <source>
        <dbReference type="ARBA" id="ARBA00022692"/>
    </source>
</evidence>
<dbReference type="GeneID" id="54421142"/>
<dbReference type="RefSeq" id="XP_033537467.1">
    <property type="nucleotide sequence ID" value="XM_033680572.1"/>
</dbReference>
<comment type="subcellular location">
    <subcellularLocation>
        <location evidence="1">Endoplasmic reticulum membrane</location>
    </subcellularLocation>
</comment>
<feature type="domain" description="SMP-LTD" evidence="14">
    <location>
        <begin position="337"/>
        <end position="570"/>
    </location>
</feature>
<feature type="compositionally biased region" description="Basic and acidic residues" evidence="11">
    <location>
        <begin position="93"/>
        <end position="125"/>
    </location>
</feature>
<dbReference type="PROSITE" id="PS50004">
    <property type="entry name" value="C2"/>
    <property type="match status" value="2"/>
</dbReference>
<evidence type="ECO:0000313" key="15">
    <source>
        <dbReference type="EMBL" id="KAF1815836.1"/>
    </source>
</evidence>
<evidence type="ECO:0000256" key="11">
    <source>
        <dbReference type="SAM" id="MobiDB-lite"/>
    </source>
</evidence>
<dbReference type="GO" id="GO:0006869">
    <property type="term" value="P:lipid transport"/>
    <property type="evidence" value="ECO:0007669"/>
    <property type="project" value="UniProtKB-KW"/>
</dbReference>
<feature type="domain" description="C2" evidence="13">
    <location>
        <begin position="568"/>
        <end position="697"/>
    </location>
</feature>
<evidence type="ECO:0000256" key="6">
    <source>
        <dbReference type="ARBA" id="ARBA00022824"/>
    </source>
</evidence>
<dbReference type="CDD" id="cd21676">
    <property type="entry name" value="SMP_Mug190"/>
    <property type="match status" value="1"/>
</dbReference>
<dbReference type="Pfam" id="PF00168">
    <property type="entry name" value="C2"/>
    <property type="match status" value="2"/>
</dbReference>
<keyword evidence="9" id="KW-0446">Lipid-binding</keyword>
<feature type="compositionally biased region" description="Basic and acidic residues" evidence="11">
    <location>
        <begin position="1152"/>
        <end position="1161"/>
    </location>
</feature>
<evidence type="ECO:0000256" key="1">
    <source>
        <dbReference type="ARBA" id="ARBA00004586"/>
    </source>
</evidence>
<dbReference type="InterPro" id="IPR031468">
    <property type="entry name" value="SMP_LBD"/>
</dbReference>
<feature type="transmembrane region" description="Helical" evidence="12">
    <location>
        <begin position="282"/>
        <end position="304"/>
    </location>
</feature>
<keyword evidence="8" id="KW-0445">Lipid transport</keyword>
<dbReference type="EMBL" id="ML975151">
    <property type="protein sequence ID" value="KAF1815836.1"/>
    <property type="molecule type" value="Genomic_DNA"/>
</dbReference>
<evidence type="ECO:0008006" key="18">
    <source>
        <dbReference type="Google" id="ProtNLM"/>
    </source>
</evidence>
<dbReference type="AlphaFoldDB" id="A0A6G1GD51"/>
<evidence type="ECO:0000259" key="14">
    <source>
        <dbReference type="PROSITE" id="PS51847"/>
    </source>
</evidence>
<evidence type="ECO:0000256" key="2">
    <source>
        <dbReference type="ARBA" id="ARBA00022448"/>
    </source>
</evidence>